<dbReference type="EMBL" id="VFRR01000024">
    <property type="protein sequence ID" value="TPE49491.1"/>
    <property type="molecule type" value="Genomic_DNA"/>
</dbReference>
<dbReference type="Pfam" id="PF03390">
    <property type="entry name" value="2HCT"/>
    <property type="match status" value="1"/>
</dbReference>
<dbReference type="Proteomes" id="UP000315901">
    <property type="component" value="Unassembled WGS sequence"/>
</dbReference>
<gene>
    <name evidence="2" type="ORF">FJM67_11885</name>
</gene>
<evidence type="ECO:0000313" key="2">
    <source>
        <dbReference type="EMBL" id="TPE49491.1"/>
    </source>
</evidence>
<dbReference type="RefSeq" id="WP_140589561.1">
    <property type="nucleotide sequence ID" value="NZ_VFRR01000024.1"/>
</dbReference>
<keyword evidence="1" id="KW-0812">Transmembrane</keyword>
<dbReference type="OrthoDB" id="8584824at2"/>
<evidence type="ECO:0000313" key="3">
    <source>
        <dbReference type="Proteomes" id="UP000315901"/>
    </source>
</evidence>
<dbReference type="PANTHER" id="PTHR40033">
    <property type="entry name" value="NA(+)-MALATE SYMPORTER"/>
    <property type="match status" value="1"/>
</dbReference>
<dbReference type="GO" id="GO:0016020">
    <property type="term" value="C:membrane"/>
    <property type="evidence" value="ECO:0007669"/>
    <property type="project" value="InterPro"/>
</dbReference>
<dbReference type="PANTHER" id="PTHR40033:SF1">
    <property type="entry name" value="CITRATE-SODIUM SYMPORTER"/>
    <property type="match status" value="1"/>
</dbReference>
<feature type="transmembrane region" description="Helical" evidence="1">
    <location>
        <begin position="6"/>
        <end position="23"/>
    </location>
</feature>
<keyword evidence="1" id="KW-1133">Transmembrane helix</keyword>
<sequence>MSHPRGLPIALGNVFSIILASILNKVGELYPALSGQGNIMPGVKIEEQKQELSLQKMGIGLVIAIVFYLVGAILSHFINLHTYALMIIVVALVKVTNIAPKIISDSSAQWFSFVAKNLTLAQLFGIGIAYTNLDTVINALSIHYVLIVAAVVFGAAIGAGLIGRLVGFYPIESAITAGLCMANMGGTGDVAVLSASKRMKLMPFAQISSRLGGAFVLLISGVIVSILV</sequence>
<accession>A0A501WR71</accession>
<protein>
    <recommendedName>
        <fullName evidence="4">Citrate:sodium symporter</fullName>
    </recommendedName>
</protein>
<keyword evidence="1" id="KW-0472">Membrane</keyword>
<dbReference type="AlphaFoldDB" id="A0A501WR71"/>
<keyword evidence="3" id="KW-1185">Reference proteome</keyword>
<evidence type="ECO:0008006" key="4">
    <source>
        <dbReference type="Google" id="ProtNLM"/>
    </source>
</evidence>
<feature type="transmembrane region" description="Helical" evidence="1">
    <location>
        <begin position="58"/>
        <end position="78"/>
    </location>
</feature>
<dbReference type="InterPro" id="IPR004679">
    <property type="entry name" value="2-OHcarboxylate_transport"/>
</dbReference>
<organism evidence="2 3">
    <name type="scientific">Maribrevibacterium harenarium</name>
    <dbReference type="NCBI Taxonomy" id="2589817"/>
    <lineage>
        <taxon>Bacteria</taxon>
        <taxon>Pseudomonadati</taxon>
        <taxon>Pseudomonadota</taxon>
        <taxon>Gammaproteobacteria</taxon>
        <taxon>Oceanospirillales</taxon>
        <taxon>Oceanospirillaceae</taxon>
        <taxon>Maribrevibacterium</taxon>
    </lineage>
</organism>
<dbReference type="GO" id="GO:0008514">
    <property type="term" value="F:organic anion transmembrane transporter activity"/>
    <property type="evidence" value="ECO:0007669"/>
    <property type="project" value="InterPro"/>
</dbReference>
<name>A0A501WR71_9GAMM</name>
<feature type="transmembrane region" description="Helical" evidence="1">
    <location>
        <begin position="207"/>
        <end position="227"/>
    </location>
</feature>
<comment type="caution">
    <text evidence="2">The sequence shown here is derived from an EMBL/GenBank/DDBJ whole genome shotgun (WGS) entry which is preliminary data.</text>
</comment>
<proteinExistence type="predicted"/>
<feature type="transmembrane region" description="Helical" evidence="1">
    <location>
        <begin position="142"/>
        <end position="162"/>
    </location>
</feature>
<evidence type="ECO:0000256" key="1">
    <source>
        <dbReference type="SAM" id="Phobius"/>
    </source>
</evidence>
<reference evidence="2 3" key="1">
    <citation type="submission" date="2019-06" db="EMBL/GenBank/DDBJ databases">
        <title>A novel bacterium of genus Marinomonas, isolated from coastal sand.</title>
        <authorList>
            <person name="Huang H."/>
            <person name="Mo K."/>
            <person name="Hu Y."/>
        </authorList>
    </citation>
    <scope>NUCLEOTIDE SEQUENCE [LARGE SCALE GENOMIC DNA]</scope>
    <source>
        <strain evidence="2 3">HB171799</strain>
    </source>
</reference>